<keyword evidence="3" id="KW-1185">Reference proteome</keyword>
<dbReference type="STRING" id="1408157.A0A1J7IKY1"/>
<dbReference type="InterPro" id="IPR025714">
    <property type="entry name" value="Methyltranfer_dom"/>
</dbReference>
<dbReference type="InParanoid" id="A0A1J7IKY1"/>
<evidence type="ECO:0000259" key="1">
    <source>
        <dbReference type="Pfam" id="PF13383"/>
    </source>
</evidence>
<gene>
    <name evidence="2" type="ORF">CONLIGDRAFT_634380</name>
</gene>
<dbReference type="Pfam" id="PF13383">
    <property type="entry name" value="Methyltransf_22"/>
    <property type="match status" value="1"/>
</dbReference>
<name>A0A1J7IKY1_9PEZI</name>
<dbReference type="AlphaFoldDB" id="A0A1J7IKY1"/>
<dbReference type="Proteomes" id="UP000182658">
    <property type="component" value="Unassembled WGS sequence"/>
</dbReference>
<organism evidence="2 3">
    <name type="scientific">Coniochaeta ligniaria NRRL 30616</name>
    <dbReference type="NCBI Taxonomy" id="1408157"/>
    <lineage>
        <taxon>Eukaryota</taxon>
        <taxon>Fungi</taxon>
        <taxon>Dikarya</taxon>
        <taxon>Ascomycota</taxon>
        <taxon>Pezizomycotina</taxon>
        <taxon>Sordariomycetes</taxon>
        <taxon>Sordariomycetidae</taxon>
        <taxon>Coniochaetales</taxon>
        <taxon>Coniochaetaceae</taxon>
        <taxon>Coniochaeta</taxon>
    </lineage>
</organism>
<sequence length="336" mass="38172">MNNSLFSNPKRVTQMLWLAAGLLFFVAVFHSTGLGSTSKDWVSSTVQGVTGSSGQRSSLKEYMRLAEASWLKTVKQRHELIAKDWGTVDKMPLYAAHTPDEYFTTPYTAWDFTPASYGCPHEMERIGRMGDGGKWVCGMSKFEAASKVKPCIIYSFGVRDESSFENEMLSRTNCEVWAYDFSVVDFGEQLESSNRARAKFMQVGIAGKTDKTRNPPFYSIADLMKMNGHDYIDILKMDIEFAEFEAMDGLSRDFPADKGYELPIGQLMIEIHLFKGRIDSKTYLQWWERLEVRGLRPAWTEPNLIAVTMNANGDKDPNMAEYTLINVIDKRSVILQ</sequence>
<protein>
    <recommendedName>
        <fullName evidence="1">Methyltransferase domain-containing protein</fullName>
    </recommendedName>
</protein>
<dbReference type="OrthoDB" id="10006218at2759"/>
<evidence type="ECO:0000313" key="3">
    <source>
        <dbReference type="Proteomes" id="UP000182658"/>
    </source>
</evidence>
<evidence type="ECO:0000313" key="2">
    <source>
        <dbReference type="EMBL" id="OIW28053.1"/>
    </source>
</evidence>
<accession>A0A1J7IKY1</accession>
<dbReference type="InterPro" id="IPR026913">
    <property type="entry name" value="METTL24"/>
</dbReference>
<reference evidence="2 3" key="1">
    <citation type="submission" date="2016-10" db="EMBL/GenBank/DDBJ databases">
        <title>Draft genome sequence of Coniochaeta ligniaria NRRL30616, a lignocellulolytic fungus for bioabatement of inhibitors in plant biomass hydrolysates.</title>
        <authorList>
            <consortium name="DOE Joint Genome Institute"/>
            <person name="Jimenez D.J."/>
            <person name="Hector R.E."/>
            <person name="Riley R."/>
            <person name="Sun H."/>
            <person name="Grigoriev I.V."/>
            <person name="Van Elsas J.D."/>
            <person name="Nichols N.N."/>
        </authorList>
    </citation>
    <scope>NUCLEOTIDE SEQUENCE [LARGE SCALE GENOMIC DNA]</scope>
    <source>
        <strain evidence="2 3">NRRL 30616</strain>
    </source>
</reference>
<dbReference type="PANTHER" id="PTHR32026">
    <property type="entry name" value="METHYLTRANSFERASE-LIKE PROTEIN 24"/>
    <property type="match status" value="1"/>
</dbReference>
<feature type="domain" description="Methyltransferase" evidence="1">
    <location>
        <begin position="115"/>
        <end position="274"/>
    </location>
</feature>
<proteinExistence type="predicted"/>
<dbReference type="EMBL" id="KV875099">
    <property type="protein sequence ID" value="OIW28053.1"/>
    <property type="molecule type" value="Genomic_DNA"/>
</dbReference>
<dbReference type="PANTHER" id="PTHR32026:SF10">
    <property type="entry name" value="METHYLTRANSFERASE-LIKE PROTEIN 24-RELATED"/>
    <property type="match status" value="1"/>
</dbReference>